<dbReference type="PANTHER" id="PTHR12875">
    <property type="entry name" value="GOLGI TO ER TRAFFIC PROTEIN 4 HOMOLOG"/>
    <property type="match status" value="1"/>
</dbReference>
<dbReference type="Proteomes" id="UP001214638">
    <property type="component" value="Unassembled WGS sequence"/>
</dbReference>
<keyword evidence="3" id="KW-1185">Reference proteome</keyword>
<accession>A0AAD9UNP5</accession>
<comment type="caution">
    <text evidence="2">The sequence shown here is derived from an EMBL/GenBank/DDBJ whole genome shotgun (WGS) entry which is preliminary data.</text>
</comment>
<name>A0AAD9UNP5_9APIC</name>
<evidence type="ECO:0000313" key="2">
    <source>
        <dbReference type="EMBL" id="KAK2196134.1"/>
    </source>
</evidence>
<gene>
    <name evidence="2" type="ORF">BdWA1_002734</name>
</gene>
<dbReference type="InterPro" id="IPR007317">
    <property type="entry name" value="GET4"/>
</dbReference>
<dbReference type="GO" id="GO:0045048">
    <property type="term" value="P:protein insertion into ER membrane"/>
    <property type="evidence" value="ECO:0007669"/>
    <property type="project" value="InterPro"/>
</dbReference>
<protein>
    <submittedName>
        <fullName evidence="2">Bifunctional Golgi to ER traffic protein 4/Tetratricopeptide-like helical domain superfamily</fullName>
    </submittedName>
</protein>
<dbReference type="EMBL" id="JALLKP010000003">
    <property type="protein sequence ID" value="KAK2196134.1"/>
    <property type="molecule type" value="Genomic_DNA"/>
</dbReference>
<dbReference type="InterPro" id="IPR011990">
    <property type="entry name" value="TPR-like_helical_dom_sf"/>
</dbReference>
<dbReference type="KEGG" id="bdw:94337031"/>
<evidence type="ECO:0000256" key="1">
    <source>
        <dbReference type="ARBA" id="ARBA00005351"/>
    </source>
</evidence>
<dbReference type="RefSeq" id="XP_067802976.1">
    <property type="nucleotide sequence ID" value="XM_067947754.1"/>
</dbReference>
<evidence type="ECO:0000313" key="3">
    <source>
        <dbReference type="Proteomes" id="UP001214638"/>
    </source>
</evidence>
<sequence length="245" mass="28160">MDFANSTKYSRINSLISQNRYYDALQHILSVFTRTIVSNEYDEGFDSLYHYSKVLIDVGEYTLVPDLMGQYVKTAQTAKIACNPMHLTRLTTLFDAAMSNYISENKDSNAANSDNNATMAHFMRILNMALNWSKSLEAPHGDCTLHKRLGDFYWHIKQFAKAHAHLIHSNDIESLFHLVTEWKGTGYADEADFFYLRSVLTLLSIGDCLGARCFLLLTDLDFSDPDVRFFFIIQCRLQFLFKSLI</sequence>
<reference evidence="2" key="1">
    <citation type="journal article" date="2023" name="Nat. Microbiol.">
        <title>Babesia duncani multi-omics identifies virulence factors and drug targets.</title>
        <authorList>
            <person name="Singh P."/>
            <person name="Lonardi S."/>
            <person name="Liang Q."/>
            <person name="Vydyam P."/>
            <person name="Khabirova E."/>
            <person name="Fang T."/>
            <person name="Gihaz S."/>
            <person name="Thekkiniath J."/>
            <person name="Munshi M."/>
            <person name="Abel S."/>
            <person name="Ciampossin L."/>
            <person name="Batugedara G."/>
            <person name="Gupta M."/>
            <person name="Lu X.M."/>
            <person name="Lenz T."/>
            <person name="Chakravarty S."/>
            <person name="Cornillot E."/>
            <person name="Hu Y."/>
            <person name="Ma W."/>
            <person name="Gonzalez L.M."/>
            <person name="Sanchez S."/>
            <person name="Estrada K."/>
            <person name="Sanchez-Flores A."/>
            <person name="Montero E."/>
            <person name="Harb O.S."/>
            <person name="Le Roch K.G."/>
            <person name="Mamoun C.B."/>
        </authorList>
    </citation>
    <scope>NUCLEOTIDE SEQUENCE</scope>
    <source>
        <strain evidence="2">WA1</strain>
    </source>
</reference>
<dbReference type="PANTHER" id="PTHR12875:SF0">
    <property type="entry name" value="GOLGI TO ER TRAFFIC PROTEIN 4 HOMOLOG"/>
    <property type="match status" value="1"/>
</dbReference>
<dbReference type="AlphaFoldDB" id="A0AAD9UNP5"/>
<proteinExistence type="inferred from homology"/>
<comment type="similarity">
    <text evidence="1">Belongs to the GET4 family.</text>
</comment>
<dbReference type="Pfam" id="PF04190">
    <property type="entry name" value="GET4"/>
    <property type="match status" value="1"/>
</dbReference>
<dbReference type="Gene3D" id="1.25.40.10">
    <property type="entry name" value="Tetratricopeptide repeat domain"/>
    <property type="match status" value="1"/>
</dbReference>
<organism evidence="2 3">
    <name type="scientific">Babesia duncani</name>
    <dbReference type="NCBI Taxonomy" id="323732"/>
    <lineage>
        <taxon>Eukaryota</taxon>
        <taxon>Sar</taxon>
        <taxon>Alveolata</taxon>
        <taxon>Apicomplexa</taxon>
        <taxon>Aconoidasida</taxon>
        <taxon>Piroplasmida</taxon>
        <taxon>Babesiidae</taxon>
        <taxon>Babesia</taxon>
    </lineage>
</organism>
<dbReference type="GO" id="GO:0005829">
    <property type="term" value="C:cytosol"/>
    <property type="evidence" value="ECO:0007669"/>
    <property type="project" value="TreeGrafter"/>
</dbReference>
<dbReference type="GeneID" id="94337031"/>